<dbReference type="Proteomes" id="UP000293441">
    <property type="component" value="Unassembled WGS sequence"/>
</dbReference>
<sequence length="174" mass="20192">MTNSYLTWARPRFARLQDGYLNGTYTRADLANLRNSFKKPCGSDPKASKWSLNGMKYRGFSKPTLMEQASWYAFGLYAYHQQGDQYKPMYVEGEHFNTALRTLADTGEDVDELYRKMMNARNMQEAAPFCLRIIRLFNEYDIPLDHALLALDLARLSKPDSANTVRRDWGRLLN</sequence>
<dbReference type="InterPro" id="IPR038287">
    <property type="entry name" value="Cse2_sf"/>
</dbReference>
<accession>A0A4R0TCD1</accession>
<evidence type="ECO:0000313" key="2">
    <source>
        <dbReference type="Proteomes" id="UP000293441"/>
    </source>
</evidence>
<dbReference type="Gene3D" id="1.10.520.40">
    <property type="entry name" value="CRISPR-associated protein Cse2"/>
    <property type="match status" value="1"/>
</dbReference>
<comment type="caution">
    <text evidence="1">The sequence shown here is derived from an EMBL/GenBank/DDBJ whole genome shotgun (WGS) entry which is preliminary data.</text>
</comment>
<organism evidence="1 2">
    <name type="scientific">Bifidobacterium longum subsp. longum</name>
    <dbReference type="NCBI Taxonomy" id="1679"/>
    <lineage>
        <taxon>Bacteria</taxon>
        <taxon>Bacillati</taxon>
        <taxon>Actinomycetota</taxon>
        <taxon>Actinomycetes</taxon>
        <taxon>Bifidobacteriales</taxon>
        <taxon>Bifidobacteriaceae</taxon>
        <taxon>Bifidobacterium</taxon>
    </lineage>
</organism>
<dbReference type="InterPro" id="IPR013382">
    <property type="entry name" value="CRISPR-assoc_prot_Cse2"/>
</dbReference>
<protein>
    <submittedName>
        <fullName evidence="1">Cse2 family CRISPR-associated protein</fullName>
    </submittedName>
</protein>
<proteinExistence type="predicted"/>
<dbReference type="Pfam" id="PF09485">
    <property type="entry name" value="CRISPR_Cse2"/>
    <property type="match status" value="1"/>
</dbReference>
<name>A0A4R0TCD1_BIFLL</name>
<evidence type="ECO:0000313" key="1">
    <source>
        <dbReference type="EMBL" id="TCD98927.1"/>
    </source>
</evidence>
<dbReference type="NCBIfam" id="TIGR02548">
    <property type="entry name" value="casB_cse2"/>
    <property type="match status" value="1"/>
</dbReference>
<dbReference type="AlphaFoldDB" id="A0A4R0TCD1"/>
<dbReference type="EMBL" id="SHPX01000002">
    <property type="protein sequence ID" value="TCD98927.1"/>
    <property type="molecule type" value="Genomic_DNA"/>
</dbReference>
<reference evidence="1 2" key="1">
    <citation type="journal article" date="2018" name="Sci. Rep.">
        <title>Genomic diversity and distribution of Bifidobacterium longum subsp. longum across the human lifespan.</title>
        <authorList>
            <person name="Odamaki T."/>
            <person name="Bottacini F."/>
            <person name="Kato K."/>
            <person name="Mitsuyama E."/>
            <person name="Yoshida K."/>
            <person name="Horigome A."/>
            <person name="Xiao J.Z."/>
            <person name="van Sinderen D."/>
        </authorList>
    </citation>
    <scope>NUCLEOTIDE SEQUENCE [LARGE SCALE GENOMIC DNA]</scope>
    <source>
        <strain evidence="1 2">MCC10015</strain>
    </source>
</reference>
<gene>
    <name evidence="1" type="ORF">MCC10015_0125</name>
</gene>
<dbReference type="RefSeq" id="WP_131294014.1">
    <property type="nucleotide sequence ID" value="NZ_SHPX01000002.1"/>
</dbReference>